<keyword evidence="3" id="KW-1185">Reference proteome</keyword>
<feature type="compositionally biased region" description="Low complexity" evidence="1">
    <location>
        <begin position="79"/>
        <end position="93"/>
    </location>
</feature>
<evidence type="ECO:0000256" key="1">
    <source>
        <dbReference type="SAM" id="MobiDB-lite"/>
    </source>
</evidence>
<evidence type="ECO:0000313" key="3">
    <source>
        <dbReference type="Proteomes" id="UP001154282"/>
    </source>
</evidence>
<proteinExistence type="predicted"/>
<dbReference type="Proteomes" id="UP001154282">
    <property type="component" value="Unassembled WGS sequence"/>
</dbReference>
<protein>
    <submittedName>
        <fullName evidence="2">Uncharacterized protein</fullName>
    </submittedName>
</protein>
<accession>A0AAV0JL05</accession>
<comment type="caution">
    <text evidence="2">The sequence shown here is derived from an EMBL/GenBank/DDBJ whole genome shotgun (WGS) entry which is preliminary data.</text>
</comment>
<gene>
    <name evidence="2" type="ORF">LITE_LOCUS14701</name>
</gene>
<feature type="non-terminal residue" evidence="2">
    <location>
        <position position="118"/>
    </location>
</feature>
<dbReference type="EMBL" id="CAMGYJ010000005">
    <property type="protein sequence ID" value="CAI0410298.1"/>
    <property type="molecule type" value="Genomic_DNA"/>
</dbReference>
<organism evidence="2 3">
    <name type="scientific">Linum tenue</name>
    <dbReference type="NCBI Taxonomy" id="586396"/>
    <lineage>
        <taxon>Eukaryota</taxon>
        <taxon>Viridiplantae</taxon>
        <taxon>Streptophyta</taxon>
        <taxon>Embryophyta</taxon>
        <taxon>Tracheophyta</taxon>
        <taxon>Spermatophyta</taxon>
        <taxon>Magnoliopsida</taxon>
        <taxon>eudicotyledons</taxon>
        <taxon>Gunneridae</taxon>
        <taxon>Pentapetalae</taxon>
        <taxon>rosids</taxon>
        <taxon>fabids</taxon>
        <taxon>Malpighiales</taxon>
        <taxon>Linaceae</taxon>
        <taxon>Linum</taxon>
    </lineage>
</organism>
<dbReference type="AlphaFoldDB" id="A0AAV0JL05"/>
<feature type="region of interest" description="Disordered" evidence="1">
    <location>
        <begin position="79"/>
        <end position="118"/>
    </location>
</feature>
<evidence type="ECO:0000313" key="2">
    <source>
        <dbReference type="EMBL" id="CAI0410298.1"/>
    </source>
</evidence>
<name>A0AAV0JL05_9ROSI</name>
<sequence length="118" mass="12591">MLIPISTFNWGKKGLYSEISAPHSDLGSEIGELLRSGDVIPVIIDEPQLREELVLLLLEQRCPVPEFGGGKPTKSIKFSVCSSSSENPSSFSSRLVSAAPRISPSEEAGETPADGFSS</sequence>
<reference evidence="2" key="1">
    <citation type="submission" date="2022-08" db="EMBL/GenBank/DDBJ databases">
        <authorList>
            <person name="Gutierrez-Valencia J."/>
        </authorList>
    </citation>
    <scope>NUCLEOTIDE SEQUENCE</scope>
</reference>